<dbReference type="EMBL" id="LDYG01000020">
    <property type="protein sequence ID" value="KUP07737.1"/>
    <property type="molecule type" value="Genomic_DNA"/>
</dbReference>
<proteinExistence type="predicted"/>
<organism evidence="2 3">
    <name type="scientific">Bacillus coahuilensis p1.1.43</name>
    <dbReference type="NCBI Taxonomy" id="1150625"/>
    <lineage>
        <taxon>Bacteria</taxon>
        <taxon>Bacillati</taxon>
        <taxon>Bacillota</taxon>
        <taxon>Bacilli</taxon>
        <taxon>Bacillales</taxon>
        <taxon>Bacillaceae</taxon>
        <taxon>Bacillus</taxon>
    </lineage>
</organism>
<reference evidence="2 3" key="1">
    <citation type="journal article" date="2016" name="Front. Microbiol.">
        <title>Microevolution Analysis of Bacillus coahuilensis Unveils Differences in Phosphorus Acquisition Strategies and Their Regulation.</title>
        <authorList>
            <person name="Gomez-Lunar Z."/>
            <person name="Hernandez-Gonzalez I."/>
            <person name="Rodriguez-Torres M.D."/>
            <person name="Souza V."/>
            <person name="Olmedo-Alvarez G."/>
        </authorList>
    </citation>
    <scope>NUCLEOTIDE SEQUENCE [LARGE SCALE GENOMIC DNA]</scope>
    <source>
        <strain evidence="3">p1.1.43</strain>
    </source>
</reference>
<dbReference type="Proteomes" id="UP000074108">
    <property type="component" value="Unassembled WGS sequence"/>
</dbReference>
<dbReference type="AlphaFoldDB" id="A0A147KAK2"/>
<evidence type="ECO:0000313" key="3">
    <source>
        <dbReference type="Proteomes" id="UP000074108"/>
    </source>
</evidence>
<protein>
    <submittedName>
        <fullName evidence="2">Uncharacterized protein</fullName>
    </submittedName>
</protein>
<gene>
    <name evidence="2" type="ORF">Q75_04355</name>
</gene>
<dbReference type="PATRIC" id="fig|1150625.3.peg.910"/>
<comment type="caution">
    <text evidence="2">The sequence shown here is derived from an EMBL/GenBank/DDBJ whole genome shotgun (WGS) entry which is preliminary data.</text>
</comment>
<evidence type="ECO:0000256" key="1">
    <source>
        <dbReference type="SAM" id="MobiDB-lite"/>
    </source>
</evidence>
<name>A0A147KAK2_9BACI</name>
<feature type="region of interest" description="Disordered" evidence="1">
    <location>
        <begin position="17"/>
        <end position="38"/>
    </location>
</feature>
<keyword evidence="3" id="KW-1185">Reference proteome</keyword>
<accession>A0A147KAK2</accession>
<evidence type="ECO:0000313" key="2">
    <source>
        <dbReference type="EMBL" id="KUP07737.1"/>
    </source>
</evidence>
<sequence length="71" mass="8280">MKGARLPREIAEKVRPHRACPRRLTSAPGKASTFRGNQPGLFNDDNLLKKEEGVPKRLYFWDTLFVYKYQD</sequence>